<dbReference type="Gramene" id="Psat03G0572700-T1">
    <property type="protein sequence ID" value="KAI5431673.1"/>
    <property type="gene ID" value="KIW84_035727"/>
</dbReference>
<dbReference type="Proteomes" id="UP001058974">
    <property type="component" value="Chromosome 3"/>
</dbReference>
<accession>A0A9D4Y4G8</accession>
<feature type="region of interest" description="Disordered" evidence="1">
    <location>
        <begin position="60"/>
        <end position="91"/>
    </location>
</feature>
<evidence type="ECO:0000256" key="1">
    <source>
        <dbReference type="SAM" id="MobiDB-lite"/>
    </source>
</evidence>
<reference evidence="2 3" key="1">
    <citation type="journal article" date="2022" name="Nat. Genet.">
        <title>Improved pea reference genome and pan-genome highlight genomic features and evolutionary characteristics.</title>
        <authorList>
            <person name="Yang T."/>
            <person name="Liu R."/>
            <person name="Luo Y."/>
            <person name="Hu S."/>
            <person name="Wang D."/>
            <person name="Wang C."/>
            <person name="Pandey M.K."/>
            <person name="Ge S."/>
            <person name="Xu Q."/>
            <person name="Li N."/>
            <person name="Li G."/>
            <person name="Huang Y."/>
            <person name="Saxena R.K."/>
            <person name="Ji Y."/>
            <person name="Li M."/>
            <person name="Yan X."/>
            <person name="He Y."/>
            <person name="Liu Y."/>
            <person name="Wang X."/>
            <person name="Xiang C."/>
            <person name="Varshney R.K."/>
            <person name="Ding H."/>
            <person name="Gao S."/>
            <person name="Zong X."/>
        </authorList>
    </citation>
    <scope>NUCLEOTIDE SEQUENCE [LARGE SCALE GENOMIC DNA]</scope>
    <source>
        <strain evidence="2 3">cv. Zhongwan 6</strain>
    </source>
</reference>
<dbReference type="EMBL" id="JAMSHJ010000003">
    <property type="protein sequence ID" value="KAI5431673.1"/>
    <property type="molecule type" value="Genomic_DNA"/>
</dbReference>
<keyword evidence="3" id="KW-1185">Reference proteome</keyword>
<name>A0A9D4Y4G8_PEA</name>
<sequence>MEETKSIDRANMVLGLFLDSMTTNFSNRVVIDKKAEDSLKKCNKQKVAASVLPLLPQEQRLLPHQRSAQSDQKLKQKKINQKNNDQEGRCPHYDPIPMSYAHLLAILVNVGAIVPKQIESARFPYGRKHDPHAICGYHAGYV</sequence>
<gene>
    <name evidence="2" type="ORF">KIW84_035727</name>
</gene>
<comment type="caution">
    <text evidence="2">The sequence shown here is derived from an EMBL/GenBank/DDBJ whole genome shotgun (WGS) entry which is preliminary data.</text>
</comment>
<evidence type="ECO:0000313" key="3">
    <source>
        <dbReference type="Proteomes" id="UP001058974"/>
    </source>
</evidence>
<organism evidence="2 3">
    <name type="scientific">Pisum sativum</name>
    <name type="common">Garden pea</name>
    <name type="synonym">Lathyrus oleraceus</name>
    <dbReference type="NCBI Taxonomy" id="3888"/>
    <lineage>
        <taxon>Eukaryota</taxon>
        <taxon>Viridiplantae</taxon>
        <taxon>Streptophyta</taxon>
        <taxon>Embryophyta</taxon>
        <taxon>Tracheophyta</taxon>
        <taxon>Spermatophyta</taxon>
        <taxon>Magnoliopsida</taxon>
        <taxon>eudicotyledons</taxon>
        <taxon>Gunneridae</taxon>
        <taxon>Pentapetalae</taxon>
        <taxon>rosids</taxon>
        <taxon>fabids</taxon>
        <taxon>Fabales</taxon>
        <taxon>Fabaceae</taxon>
        <taxon>Papilionoideae</taxon>
        <taxon>50 kb inversion clade</taxon>
        <taxon>NPAAA clade</taxon>
        <taxon>Hologalegina</taxon>
        <taxon>IRL clade</taxon>
        <taxon>Fabeae</taxon>
        <taxon>Lathyrus</taxon>
    </lineage>
</organism>
<proteinExistence type="predicted"/>
<dbReference type="AlphaFoldDB" id="A0A9D4Y4G8"/>
<protein>
    <submittedName>
        <fullName evidence="2">Uncharacterized protein</fullName>
    </submittedName>
</protein>
<evidence type="ECO:0000313" key="2">
    <source>
        <dbReference type="EMBL" id="KAI5431673.1"/>
    </source>
</evidence>